<feature type="domain" description="CHAD" evidence="1">
    <location>
        <begin position="1"/>
        <end position="262"/>
    </location>
</feature>
<name>A0A344UVS0_9ACTN</name>
<dbReference type="Proteomes" id="UP000251995">
    <property type="component" value="Chromosome"/>
</dbReference>
<evidence type="ECO:0000313" key="3">
    <source>
        <dbReference type="Proteomes" id="UP000251995"/>
    </source>
</evidence>
<evidence type="ECO:0000313" key="2">
    <source>
        <dbReference type="EMBL" id="AXE39368.1"/>
    </source>
</evidence>
<dbReference type="RefSeq" id="WP_114045250.1">
    <property type="nucleotide sequence ID" value="NZ_CP025198.1"/>
</dbReference>
<dbReference type="KEGG" id="acij:JS278_02216"/>
<dbReference type="PANTHER" id="PTHR39339">
    <property type="entry name" value="SLR1444 PROTEIN"/>
    <property type="match status" value="1"/>
</dbReference>
<gene>
    <name evidence="2" type="ORF">JS278_02216</name>
</gene>
<keyword evidence="3" id="KW-1185">Reference proteome</keyword>
<dbReference type="InterPro" id="IPR007899">
    <property type="entry name" value="CHAD_dom"/>
</dbReference>
<sequence>MTGPARTVQEYWTRQLDLMWSLPAAVIAREPDSIHDLRAAGRRLRSTIRVFEPLLRRTPSAHLTAELSWYNGVLGAARDAEVIAEQLSILPDFGRRREILARLVDQMLASRRAGRLLDDLDGFIGSAWRGAVRPGEDLLLVRLDRAERRVADAWRSVLAGPDDLAAAEHRLRRRAKTARYALEALGGTVDESGDRVAGYAGLAALLGVMQDAVVIRHALGPDVPEAAEALLAGQDVRARRAREGLPAAVRDALPESLNRQFRVAE</sequence>
<proteinExistence type="predicted"/>
<evidence type="ECO:0000259" key="1">
    <source>
        <dbReference type="PROSITE" id="PS51708"/>
    </source>
</evidence>
<dbReference type="EMBL" id="CP025198">
    <property type="protein sequence ID" value="AXE39368.1"/>
    <property type="molecule type" value="Genomic_DNA"/>
</dbReference>
<dbReference type="Pfam" id="PF05235">
    <property type="entry name" value="CHAD"/>
    <property type="match status" value="1"/>
</dbReference>
<dbReference type="PROSITE" id="PS51708">
    <property type="entry name" value="CHAD"/>
    <property type="match status" value="1"/>
</dbReference>
<accession>A0A344UVS0</accession>
<dbReference type="PANTHER" id="PTHR39339:SF1">
    <property type="entry name" value="CHAD DOMAIN-CONTAINING PROTEIN"/>
    <property type="match status" value="1"/>
</dbReference>
<dbReference type="SMART" id="SM00880">
    <property type="entry name" value="CHAD"/>
    <property type="match status" value="1"/>
</dbReference>
<reference evidence="2 3" key="1">
    <citation type="submission" date="2017-12" db="EMBL/GenBank/DDBJ databases">
        <title>The whole genome sequence of the Acidipropionibacterium virtanenii sp. nov. type strain JS278.</title>
        <authorList>
            <person name="Laine P."/>
            <person name="Deptula P."/>
            <person name="Varmanen P."/>
            <person name="Auvinen P."/>
        </authorList>
    </citation>
    <scope>NUCLEOTIDE SEQUENCE [LARGE SCALE GENOMIC DNA]</scope>
    <source>
        <strain evidence="2 3">JS278</strain>
    </source>
</reference>
<dbReference type="Gene3D" id="1.40.20.10">
    <property type="entry name" value="CHAD domain"/>
    <property type="match status" value="1"/>
</dbReference>
<dbReference type="InterPro" id="IPR038186">
    <property type="entry name" value="CHAD_dom_sf"/>
</dbReference>
<protein>
    <recommendedName>
        <fullName evidence="1">CHAD domain-containing protein</fullName>
    </recommendedName>
</protein>
<organism evidence="2 3">
    <name type="scientific">Acidipropionibacterium virtanenii</name>
    <dbReference type="NCBI Taxonomy" id="2057246"/>
    <lineage>
        <taxon>Bacteria</taxon>
        <taxon>Bacillati</taxon>
        <taxon>Actinomycetota</taxon>
        <taxon>Actinomycetes</taxon>
        <taxon>Propionibacteriales</taxon>
        <taxon>Propionibacteriaceae</taxon>
        <taxon>Acidipropionibacterium</taxon>
    </lineage>
</organism>
<dbReference type="OrthoDB" id="9777271at2"/>
<dbReference type="AlphaFoldDB" id="A0A344UVS0"/>